<comment type="similarity">
    <text evidence="1">Belongs to the transferase hexapeptide repeat family.</text>
</comment>
<name>A0AAX2EFF5_9BACI</name>
<dbReference type="AlphaFoldDB" id="A0AAX2EFF5"/>
<dbReference type="Gene3D" id="2.160.10.10">
    <property type="entry name" value="Hexapeptide repeat proteins"/>
    <property type="match status" value="1"/>
</dbReference>
<sequence>MIKVIRAFVYLAYSFVKLCLIKLVRFKELNFTFINLISPLTEINIGKNSKVNLGKRVQIRSGCKLNARHNSELTIGDRAFFNHGCMITSHEKIIVGNDVQFGPNVLIYDHDHDFRTVEGLKGSEFKTAEVVIGNNVWIGANTIILRGTIIGDNCVVGAGSVIKGIYSDDTIIIQKREQIEKTIVRNM</sequence>
<dbReference type="PANTHER" id="PTHR23416:SF23">
    <property type="entry name" value="ACETYLTRANSFERASE C18B11.09C-RELATED"/>
    <property type="match status" value="1"/>
</dbReference>
<dbReference type="RefSeq" id="WP_093880515.1">
    <property type="nucleotide sequence ID" value="NZ_FOCD01000002.1"/>
</dbReference>
<evidence type="ECO:0000256" key="2">
    <source>
        <dbReference type="ARBA" id="ARBA00022679"/>
    </source>
</evidence>
<comment type="caution">
    <text evidence="3">The sequence shown here is derived from an EMBL/GenBank/DDBJ whole genome shotgun (WGS) entry which is preliminary data.</text>
</comment>
<accession>A0AAX2EFF5</accession>
<dbReference type="Proteomes" id="UP000199735">
    <property type="component" value="Unassembled WGS sequence"/>
</dbReference>
<evidence type="ECO:0000313" key="4">
    <source>
        <dbReference type="Proteomes" id="UP000199735"/>
    </source>
</evidence>
<gene>
    <name evidence="3" type="ORF">SAMN04489762_1896</name>
</gene>
<organism evidence="3 4">
    <name type="scientific">Terribacillus saccharophilus</name>
    <dbReference type="NCBI Taxonomy" id="361277"/>
    <lineage>
        <taxon>Bacteria</taxon>
        <taxon>Bacillati</taxon>
        <taxon>Bacillota</taxon>
        <taxon>Bacilli</taxon>
        <taxon>Bacillales</taxon>
        <taxon>Bacillaceae</taxon>
        <taxon>Terribacillus</taxon>
    </lineage>
</organism>
<evidence type="ECO:0000256" key="1">
    <source>
        <dbReference type="ARBA" id="ARBA00007274"/>
    </source>
</evidence>
<protein>
    <submittedName>
        <fullName evidence="3">Hexapeptide repeat of succinyl-transferase</fullName>
    </submittedName>
</protein>
<dbReference type="GO" id="GO:0005829">
    <property type="term" value="C:cytosol"/>
    <property type="evidence" value="ECO:0007669"/>
    <property type="project" value="TreeGrafter"/>
</dbReference>
<proteinExistence type="inferred from homology"/>
<dbReference type="Pfam" id="PF00132">
    <property type="entry name" value="Hexapep"/>
    <property type="match status" value="1"/>
</dbReference>
<dbReference type="CDD" id="cd04647">
    <property type="entry name" value="LbH_MAT_like"/>
    <property type="match status" value="1"/>
</dbReference>
<dbReference type="SUPFAM" id="SSF51161">
    <property type="entry name" value="Trimeric LpxA-like enzymes"/>
    <property type="match status" value="1"/>
</dbReference>
<dbReference type="InterPro" id="IPR011004">
    <property type="entry name" value="Trimer_LpxA-like_sf"/>
</dbReference>
<dbReference type="PANTHER" id="PTHR23416">
    <property type="entry name" value="SIALIC ACID SYNTHASE-RELATED"/>
    <property type="match status" value="1"/>
</dbReference>
<evidence type="ECO:0000313" key="3">
    <source>
        <dbReference type="EMBL" id="SEN29523.1"/>
    </source>
</evidence>
<dbReference type="GO" id="GO:0008374">
    <property type="term" value="F:O-acyltransferase activity"/>
    <property type="evidence" value="ECO:0007669"/>
    <property type="project" value="TreeGrafter"/>
</dbReference>
<dbReference type="InterPro" id="IPR051159">
    <property type="entry name" value="Hexapeptide_acetyltransf"/>
</dbReference>
<keyword evidence="2" id="KW-0808">Transferase</keyword>
<dbReference type="EMBL" id="FOCD01000002">
    <property type="protein sequence ID" value="SEN29523.1"/>
    <property type="molecule type" value="Genomic_DNA"/>
</dbReference>
<dbReference type="InterPro" id="IPR001451">
    <property type="entry name" value="Hexapep"/>
</dbReference>
<reference evidence="3 4" key="1">
    <citation type="submission" date="2016-10" db="EMBL/GenBank/DDBJ databases">
        <authorList>
            <person name="Varghese N."/>
            <person name="Submissions S."/>
        </authorList>
    </citation>
    <scope>NUCLEOTIDE SEQUENCE [LARGE SCALE GENOMIC DNA]</scope>
    <source>
        <strain evidence="3 4">DSM 21619</strain>
    </source>
</reference>